<dbReference type="EMBL" id="QREG01000001">
    <property type="protein sequence ID" value="REE05699.1"/>
    <property type="molecule type" value="Genomic_DNA"/>
</dbReference>
<organism evidence="1 2">
    <name type="scientific">Marinoscillum furvescens DSM 4134</name>
    <dbReference type="NCBI Taxonomy" id="1122208"/>
    <lineage>
        <taxon>Bacteria</taxon>
        <taxon>Pseudomonadati</taxon>
        <taxon>Bacteroidota</taxon>
        <taxon>Cytophagia</taxon>
        <taxon>Cytophagales</taxon>
        <taxon>Reichenbachiellaceae</taxon>
        <taxon>Marinoscillum</taxon>
    </lineage>
</organism>
<dbReference type="InterPro" id="IPR014746">
    <property type="entry name" value="Gln_synth/guanido_kin_cat_dom"/>
</dbReference>
<protein>
    <submittedName>
        <fullName evidence="1">Carboxylate-amine ligase</fullName>
    </submittedName>
</protein>
<dbReference type="Pfam" id="PF04107">
    <property type="entry name" value="GCS2"/>
    <property type="match status" value="1"/>
</dbReference>
<dbReference type="Gene3D" id="3.30.590.20">
    <property type="match status" value="1"/>
</dbReference>
<keyword evidence="1" id="KW-0436">Ligase</keyword>
<dbReference type="Proteomes" id="UP000256779">
    <property type="component" value="Unassembled WGS sequence"/>
</dbReference>
<evidence type="ECO:0000313" key="1">
    <source>
        <dbReference type="EMBL" id="REE05699.1"/>
    </source>
</evidence>
<dbReference type="PANTHER" id="PTHR36510">
    <property type="entry name" value="GLUTAMATE--CYSTEINE LIGASE 2-RELATED"/>
    <property type="match status" value="1"/>
</dbReference>
<comment type="caution">
    <text evidence="1">The sequence shown here is derived from an EMBL/GenBank/DDBJ whole genome shotgun (WGS) entry which is preliminary data.</text>
</comment>
<name>A0A3D9LI40_MARFU</name>
<keyword evidence="2" id="KW-1185">Reference proteome</keyword>
<reference evidence="1 2" key="1">
    <citation type="submission" date="2018-07" db="EMBL/GenBank/DDBJ databases">
        <title>Genomic Encyclopedia of Type Strains, Phase IV (KMG-IV): sequencing the most valuable type-strain genomes for metagenomic binning, comparative biology and taxonomic classification.</title>
        <authorList>
            <person name="Goeker M."/>
        </authorList>
    </citation>
    <scope>NUCLEOTIDE SEQUENCE [LARGE SCALE GENOMIC DNA]</scope>
    <source>
        <strain evidence="1 2">DSM 4134</strain>
    </source>
</reference>
<dbReference type="AlphaFoldDB" id="A0A3D9LI40"/>
<dbReference type="GO" id="GO:0004357">
    <property type="term" value="F:glutamate-cysteine ligase activity"/>
    <property type="evidence" value="ECO:0007669"/>
    <property type="project" value="InterPro"/>
</dbReference>
<dbReference type="GO" id="GO:0042398">
    <property type="term" value="P:modified amino acid biosynthetic process"/>
    <property type="evidence" value="ECO:0007669"/>
    <property type="project" value="InterPro"/>
</dbReference>
<dbReference type="OrthoDB" id="9804786at2"/>
<dbReference type="PANTHER" id="PTHR36510:SF1">
    <property type="entry name" value="GLUTAMATE--CYSTEINE LIGASE 2-RELATED"/>
    <property type="match status" value="1"/>
</dbReference>
<dbReference type="InterPro" id="IPR050141">
    <property type="entry name" value="GCL_type2/YbdK_subfam"/>
</dbReference>
<proteinExistence type="predicted"/>
<sequence length="408" mass="46613">MKSRLHLFQGYGVELEYMIVDKNTLAVKPIADVLLRDADGQVTGELEQGITAWSNELVSHVIELKSNGPSDDLGALHQKLVADVRAINAQLGEHGAMLMPGAAHPWMNPAKETRLWPHESQEIYQAYDRVFNCKGHGWSNLQSVHINFPFYDDEEFARLHTAIRFMMPMIPALTAASPILDGKFTGYMDKRLDFYERNQSKLPILTARVVPEKLFTRHQYQKHVYDRIAEAIAPFDTDKILKPVWLNSRGAMARFDRGAIEIRIIDIQECVAADIAVVSLITELVKLLVSEKYVSFKTQESFTTEQLYHVLRSCVKRGAKAQITDMDYVRTWGFESLSGGEFWQAMVERLGDSIAAGHQKENLKQLTQDGTLAERIIKRLGEYYTQEQLTEVYRELCDCLAQDRLFRK</sequence>
<evidence type="ECO:0000313" key="2">
    <source>
        <dbReference type="Proteomes" id="UP000256779"/>
    </source>
</evidence>
<dbReference type="RefSeq" id="WP_115866207.1">
    <property type="nucleotide sequence ID" value="NZ_QREG01000001.1"/>
</dbReference>
<gene>
    <name evidence="1" type="ORF">C7460_101216</name>
</gene>
<dbReference type="InterPro" id="IPR006336">
    <property type="entry name" value="GCS2"/>
</dbReference>
<accession>A0A3D9LI40</accession>
<dbReference type="SUPFAM" id="SSF55931">
    <property type="entry name" value="Glutamine synthetase/guanido kinase"/>
    <property type="match status" value="1"/>
</dbReference>